<dbReference type="InterPro" id="IPR011004">
    <property type="entry name" value="Trimer_LpxA-like_sf"/>
</dbReference>
<evidence type="ECO:0000313" key="3">
    <source>
        <dbReference type="Proteomes" id="UP000626244"/>
    </source>
</evidence>
<dbReference type="Pfam" id="PF00483">
    <property type="entry name" value="NTP_transferase"/>
    <property type="match status" value="1"/>
</dbReference>
<gene>
    <name evidence="2" type="ORF">GCM10007380_06580</name>
</gene>
<evidence type="ECO:0000313" key="2">
    <source>
        <dbReference type="EMBL" id="GGI11190.1"/>
    </source>
</evidence>
<reference evidence="3" key="1">
    <citation type="journal article" date="2019" name="Int. J. Syst. Evol. Microbiol.">
        <title>The Global Catalogue of Microorganisms (GCM) 10K type strain sequencing project: providing services to taxonomists for standard genome sequencing and annotation.</title>
        <authorList>
            <consortium name="The Broad Institute Genomics Platform"/>
            <consortium name="The Broad Institute Genome Sequencing Center for Infectious Disease"/>
            <person name="Wu L."/>
            <person name="Ma J."/>
        </authorList>
    </citation>
    <scope>NUCLEOTIDE SEQUENCE [LARGE SCALE GENOMIC DNA]</scope>
    <source>
        <strain evidence="3">CGMCC 1.14993</strain>
    </source>
</reference>
<dbReference type="Gene3D" id="3.90.550.10">
    <property type="entry name" value="Spore Coat Polysaccharide Biosynthesis Protein SpsA, Chain A"/>
    <property type="match status" value="1"/>
</dbReference>
<dbReference type="PANTHER" id="PTHR22572">
    <property type="entry name" value="SUGAR-1-PHOSPHATE GUANYL TRANSFERASE"/>
    <property type="match status" value="1"/>
</dbReference>
<sequence length="328" mass="37385">MKVVILAGGFGQRLLPITNNIPKPLLPIANRAAIEHLLLHLISMGFNEFIIQLHYMSQAIMKTIDGMNLMNISIEYIIEEESLGSAGCLRLSKPYLNDTFLLVNGDILFDGDIREAIYQHLEYNQQFSMLVKHVDKCESYGNVKVKNGQIMEFIEKPQIGKEISNLVNTGIYILNAELLKYIPDYCYFDISTDLIPLLLRENIILNAAELKGYWIDYGTPRRFAKLNVDWIEEKLNLPIPAVQILPRIFLGEHVKIENNVKIVSPVIIGNDVTIEENCIIGPYVSISSNIVIDKGSILHHQAVFQKYTLNHENKFTKNTIKKLSKEMQ</sequence>
<dbReference type="Proteomes" id="UP000626244">
    <property type="component" value="Unassembled WGS sequence"/>
</dbReference>
<accession>A0A8J3AF30</accession>
<dbReference type="AlphaFoldDB" id="A0A8J3AF30"/>
<protein>
    <recommendedName>
        <fullName evidence="1">Nucleotidyl transferase domain-containing protein</fullName>
    </recommendedName>
</protein>
<dbReference type="InterPro" id="IPR001451">
    <property type="entry name" value="Hexapep"/>
</dbReference>
<name>A0A8J3AF30_9BACI</name>
<dbReference type="InterPro" id="IPR029044">
    <property type="entry name" value="Nucleotide-diphossugar_trans"/>
</dbReference>
<feature type="domain" description="Nucleotidyl transferase" evidence="1">
    <location>
        <begin position="2"/>
        <end position="229"/>
    </location>
</feature>
<dbReference type="SUPFAM" id="SSF51161">
    <property type="entry name" value="Trimeric LpxA-like enzymes"/>
    <property type="match status" value="1"/>
</dbReference>
<dbReference type="InterPro" id="IPR050486">
    <property type="entry name" value="Mannose-1P_guanyltransferase"/>
</dbReference>
<dbReference type="Pfam" id="PF00132">
    <property type="entry name" value="Hexapep"/>
    <property type="match status" value="1"/>
</dbReference>
<dbReference type="EMBL" id="BMHB01000001">
    <property type="protein sequence ID" value="GGI11190.1"/>
    <property type="molecule type" value="Genomic_DNA"/>
</dbReference>
<keyword evidence="3" id="KW-1185">Reference proteome</keyword>
<dbReference type="RefSeq" id="WP_087998921.1">
    <property type="nucleotide sequence ID" value="NZ_BMHB01000001.1"/>
</dbReference>
<comment type="caution">
    <text evidence="2">The sequence shown here is derived from an EMBL/GenBank/DDBJ whole genome shotgun (WGS) entry which is preliminary data.</text>
</comment>
<dbReference type="Gene3D" id="2.160.10.10">
    <property type="entry name" value="Hexapeptide repeat proteins"/>
    <property type="match status" value="1"/>
</dbReference>
<evidence type="ECO:0000259" key="1">
    <source>
        <dbReference type="Pfam" id="PF00483"/>
    </source>
</evidence>
<dbReference type="SUPFAM" id="SSF53448">
    <property type="entry name" value="Nucleotide-diphospho-sugar transferases"/>
    <property type="match status" value="1"/>
</dbReference>
<dbReference type="OrthoDB" id="9801899at2"/>
<dbReference type="CDD" id="cd04181">
    <property type="entry name" value="NTP_transferase"/>
    <property type="match status" value="1"/>
</dbReference>
<proteinExistence type="predicted"/>
<dbReference type="InterPro" id="IPR005835">
    <property type="entry name" value="NTP_transferase_dom"/>
</dbReference>
<organism evidence="2 3">
    <name type="scientific">Gottfriedia solisilvae</name>
    <dbReference type="NCBI Taxonomy" id="1516104"/>
    <lineage>
        <taxon>Bacteria</taxon>
        <taxon>Bacillati</taxon>
        <taxon>Bacillota</taxon>
        <taxon>Bacilli</taxon>
        <taxon>Bacillales</taxon>
        <taxon>Bacillaceae</taxon>
        <taxon>Gottfriedia</taxon>
    </lineage>
</organism>